<dbReference type="InterPro" id="IPR052337">
    <property type="entry name" value="SAT4-like"/>
</dbReference>
<dbReference type="EMBL" id="KL660597">
    <property type="protein sequence ID" value="KFA65463.1"/>
    <property type="molecule type" value="Genomic_DNA"/>
</dbReference>
<evidence type="ECO:0000256" key="7">
    <source>
        <dbReference type="SAM" id="Phobius"/>
    </source>
</evidence>
<comment type="similarity">
    <text evidence="5">Belongs to the SAT4 family.</text>
</comment>
<dbReference type="AlphaFoldDB" id="A0A084QNC8"/>
<protein>
    <recommendedName>
        <fullName evidence="8">Rhodopsin domain-containing protein</fullName>
    </recommendedName>
</protein>
<keyword evidence="10" id="KW-1185">Reference proteome</keyword>
<dbReference type="OMA" id="IMTTNIP"/>
<dbReference type="STRING" id="1283841.A0A084QNC8"/>
<evidence type="ECO:0000256" key="1">
    <source>
        <dbReference type="ARBA" id="ARBA00004141"/>
    </source>
</evidence>
<keyword evidence="4 7" id="KW-0472">Membrane</keyword>
<evidence type="ECO:0000313" key="10">
    <source>
        <dbReference type="Proteomes" id="UP000028524"/>
    </source>
</evidence>
<evidence type="ECO:0000256" key="5">
    <source>
        <dbReference type="ARBA" id="ARBA00038359"/>
    </source>
</evidence>
<dbReference type="HOGENOM" id="CLU_019101_0_1_1"/>
<keyword evidence="2 7" id="KW-0812">Transmembrane</keyword>
<sequence length="444" mass="49424">MASQPPSQADMEATMASLRAFNVEAFTLLALALAITCLRTFARIRSIGWKNLWADDYLVVLAVIFYSVETALAYSVGNVAHGLANNSMTDEQREALSPDDAEYQTRVLGSKIQLAGWSSYSVLLWLLKGAMCTFYFRLMKDLEGYRGRIYFGFCFIVASWLVVMLNLFLSCRPFSHMWQINPNPGLQCQPAISPSLIWTYLSFNVATDLYLIAIPMPMLFKAEMPWFKRTWLVALFSCGLFVTMAAILRVVLLVSDPVNGAQLAGSWAVRETFVAVVTTNLPMLFPHFKKWFSPVVSAIRSKTPFSGPSDGTVSAPVSLDPWRSKSRRASHGTEQHTRLGSEEHIVDAGLSELSHKISTGKSTICHRTSSEIEAPGIQCQVEVSILAEEGVPPDRRASVRSGNYTSTWSTNVIDTVIPERSQYFGDHIHSRAYKSPSHREFPPG</sequence>
<dbReference type="PANTHER" id="PTHR33048">
    <property type="entry name" value="PTH11-LIKE INTEGRAL MEMBRANE PROTEIN (AFU_ORTHOLOGUE AFUA_5G11245)"/>
    <property type="match status" value="1"/>
</dbReference>
<feature type="domain" description="Rhodopsin" evidence="8">
    <location>
        <begin position="40"/>
        <end position="289"/>
    </location>
</feature>
<gene>
    <name evidence="9" type="ORF">S40285_00518</name>
</gene>
<name>A0A084QNC8_STAC4</name>
<reference evidence="9 10" key="1">
    <citation type="journal article" date="2014" name="BMC Genomics">
        <title>Comparative genome sequencing reveals chemotype-specific gene clusters in the toxigenic black mold Stachybotrys.</title>
        <authorList>
            <person name="Semeiks J."/>
            <person name="Borek D."/>
            <person name="Otwinowski Z."/>
            <person name="Grishin N.V."/>
        </authorList>
    </citation>
    <scope>NUCLEOTIDE SEQUENCE [LARGE SCALE GENOMIC DNA]</scope>
    <source>
        <strain evidence="9 10">IBT 40285</strain>
    </source>
</reference>
<keyword evidence="3 7" id="KW-1133">Transmembrane helix</keyword>
<dbReference type="InterPro" id="IPR049326">
    <property type="entry name" value="Rhodopsin_dom_fungi"/>
</dbReference>
<feature type="transmembrane region" description="Helical" evidence="7">
    <location>
        <begin position="20"/>
        <end position="42"/>
    </location>
</feature>
<feature type="transmembrane region" description="Helical" evidence="7">
    <location>
        <begin position="150"/>
        <end position="169"/>
    </location>
</feature>
<evidence type="ECO:0000256" key="6">
    <source>
        <dbReference type="SAM" id="MobiDB-lite"/>
    </source>
</evidence>
<dbReference type="GO" id="GO:0016020">
    <property type="term" value="C:membrane"/>
    <property type="evidence" value="ECO:0007669"/>
    <property type="project" value="UniProtKB-SubCell"/>
</dbReference>
<comment type="subcellular location">
    <subcellularLocation>
        <location evidence="1">Membrane</location>
        <topology evidence="1">Multi-pass membrane protein</topology>
    </subcellularLocation>
</comment>
<evidence type="ECO:0000259" key="8">
    <source>
        <dbReference type="Pfam" id="PF20684"/>
    </source>
</evidence>
<feature type="transmembrane region" description="Helical" evidence="7">
    <location>
        <begin position="54"/>
        <end position="76"/>
    </location>
</feature>
<dbReference type="InParanoid" id="A0A084QNC8"/>
<feature type="transmembrane region" description="Helical" evidence="7">
    <location>
        <begin position="117"/>
        <end position="138"/>
    </location>
</feature>
<evidence type="ECO:0000256" key="4">
    <source>
        <dbReference type="ARBA" id="ARBA00023136"/>
    </source>
</evidence>
<dbReference type="PANTHER" id="PTHR33048:SF105">
    <property type="match status" value="1"/>
</dbReference>
<evidence type="ECO:0000313" key="9">
    <source>
        <dbReference type="EMBL" id="KFA65463.1"/>
    </source>
</evidence>
<dbReference type="OrthoDB" id="2988756at2759"/>
<feature type="transmembrane region" description="Helical" evidence="7">
    <location>
        <begin position="197"/>
        <end position="220"/>
    </location>
</feature>
<feature type="region of interest" description="Disordered" evidence="6">
    <location>
        <begin position="306"/>
        <end position="338"/>
    </location>
</feature>
<accession>A0A084QNC8</accession>
<evidence type="ECO:0000256" key="3">
    <source>
        <dbReference type="ARBA" id="ARBA00022989"/>
    </source>
</evidence>
<feature type="transmembrane region" description="Helical" evidence="7">
    <location>
        <begin position="232"/>
        <end position="255"/>
    </location>
</feature>
<dbReference type="Pfam" id="PF20684">
    <property type="entry name" value="Fung_rhodopsin"/>
    <property type="match status" value="1"/>
</dbReference>
<dbReference type="Proteomes" id="UP000028524">
    <property type="component" value="Unassembled WGS sequence"/>
</dbReference>
<organism evidence="9 10">
    <name type="scientific">Stachybotrys chlorohalonatus (strain IBT 40285)</name>
    <dbReference type="NCBI Taxonomy" id="1283841"/>
    <lineage>
        <taxon>Eukaryota</taxon>
        <taxon>Fungi</taxon>
        <taxon>Dikarya</taxon>
        <taxon>Ascomycota</taxon>
        <taxon>Pezizomycotina</taxon>
        <taxon>Sordariomycetes</taxon>
        <taxon>Hypocreomycetidae</taxon>
        <taxon>Hypocreales</taxon>
        <taxon>Stachybotryaceae</taxon>
        <taxon>Stachybotrys</taxon>
    </lineage>
</organism>
<proteinExistence type="inferred from homology"/>
<evidence type="ECO:0000256" key="2">
    <source>
        <dbReference type="ARBA" id="ARBA00022692"/>
    </source>
</evidence>